<evidence type="ECO:0008006" key="3">
    <source>
        <dbReference type="Google" id="ProtNLM"/>
    </source>
</evidence>
<dbReference type="RefSeq" id="WP_097128889.1">
    <property type="nucleotide sequence ID" value="NZ_OCMT01000001.1"/>
</dbReference>
<protein>
    <recommendedName>
        <fullName evidence="3">DUF481 domain-containing protein</fullName>
    </recommendedName>
</protein>
<sequence>MKKWILVLIIVFNCVIMKAQYNDSTFYHVALTATGSLNETSTGNAYLLNNGLNFGIKKKDIVLNSATNWLYGKQNSLLSNNDFSSTLNFNLYKSLPHFYYWGLLNYATSYSLKINHQVQAGLGIAYNIIDKENFYVNISDGVVYDTSNLLSDTKYDTYRNSLRLQYRIKIKELILFEGSNFIQNSFAKGDDYIIRSTNKLGIQLKKWISLTTSLNYNRMNITRSENLNLTYGITLDKYF</sequence>
<name>A0A285ZSL0_9SPHI</name>
<dbReference type="InterPro" id="IPR007433">
    <property type="entry name" value="DUF481"/>
</dbReference>
<dbReference type="Proteomes" id="UP000219281">
    <property type="component" value="Unassembled WGS sequence"/>
</dbReference>
<dbReference type="EMBL" id="OCMT01000001">
    <property type="protein sequence ID" value="SOD12644.1"/>
    <property type="molecule type" value="Genomic_DNA"/>
</dbReference>
<evidence type="ECO:0000313" key="2">
    <source>
        <dbReference type="Proteomes" id="UP000219281"/>
    </source>
</evidence>
<accession>A0A285ZSL0</accession>
<dbReference type="Pfam" id="PF04338">
    <property type="entry name" value="DUF481"/>
    <property type="match status" value="1"/>
</dbReference>
<reference evidence="2" key="1">
    <citation type="submission" date="2017-09" db="EMBL/GenBank/DDBJ databases">
        <authorList>
            <person name="Varghese N."/>
            <person name="Submissions S."/>
        </authorList>
    </citation>
    <scope>NUCLEOTIDE SEQUENCE [LARGE SCALE GENOMIC DNA]</scope>
    <source>
        <strain evidence="2">CGMCC 1.12803</strain>
    </source>
</reference>
<organism evidence="1 2">
    <name type="scientific">Pedobacter xixiisoli</name>
    <dbReference type="NCBI Taxonomy" id="1476464"/>
    <lineage>
        <taxon>Bacteria</taxon>
        <taxon>Pseudomonadati</taxon>
        <taxon>Bacteroidota</taxon>
        <taxon>Sphingobacteriia</taxon>
        <taxon>Sphingobacteriales</taxon>
        <taxon>Sphingobacteriaceae</taxon>
        <taxon>Pedobacter</taxon>
    </lineage>
</organism>
<dbReference type="AlphaFoldDB" id="A0A285ZSL0"/>
<dbReference type="OrthoDB" id="789864at2"/>
<proteinExistence type="predicted"/>
<keyword evidence="2" id="KW-1185">Reference proteome</keyword>
<gene>
    <name evidence="1" type="ORF">SAMN06297358_0774</name>
</gene>
<evidence type="ECO:0000313" key="1">
    <source>
        <dbReference type="EMBL" id="SOD12644.1"/>
    </source>
</evidence>